<proteinExistence type="predicted"/>
<protein>
    <submittedName>
        <fullName evidence="2">Uncharacterized protein</fullName>
    </submittedName>
</protein>
<name>A0AAP2GR69_9BACT</name>
<reference evidence="2 3" key="1">
    <citation type="submission" date="2021-05" db="EMBL/GenBank/DDBJ databases">
        <title>A Polyphasic approach of four new species of the genus Ohtaekwangia: Ohtaekwangia histidinii sp. nov., Ohtaekwangia cretensis sp. nov., Ohtaekwangia indiensis sp. nov., Ohtaekwangia reichenbachii sp. nov. from diverse environment.</title>
        <authorList>
            <person name="Octaviana S."/>
        </authorList>
    </citation>
    <scope>NUCLEOTIDE SEQUENCE [LARGE SCALE GENOMIC DNA]</scope>
    <source>
        <strain evidence="2 3">PWU4</strain>
    </source>
</reference>
<evidence type="ECO:0000256" key="1">
    <source>
        <dbReference type="SAM" id="Coils"/>
    </source>
</evidence>
<accession>A0AAP2GR69</accession>
<keyword evidence="1" id="KW-0175">Coiled coil</keyword>
<evidence type="ECO:0000313" key="2">
    <source>
        <dbReference type="EMBL" id="MBT1699700.1"/>
    </source>
</evidence>
<dbReference type="AlphaFoldDB" id="A0AAP2GR69"/>
<comment type="caution">
    <text evidence="2">The sequence shown here is derived from an EMBL/GenBank/DDBJ whole genome shotgun (WGS) entry which is preliminary data.</text>
</comment>
<dbReference type="Proteomes" id="UP001319200">
    <property type="component" value="Unassembled WGS sequence"/>
</dbReference>
<dbReference type="EMBL" id="JAHESF010000028">
    <property type="protein sequence ID" value="MBT1699700.1"/>
    <property type="molecule type" value="Genomic_DNA"/>
</dbReference>
<evidence type="ECO:0000313" key="3">
    <source>
        <dbReference type="Proteomes" id="UP001319200"/>
    </source>
</evidence>
<dbReference type="RefSeq" id="WP_254167821.1">
    <property type="nucleotide sequence ID" value="NZ_JAHESF010000028.1"/>
</dbReference>
<keyword evidence="3" id="KW-1185">Reference proteome</keyword>
<sequence>MIKKFILGLSVIGMLWGCRNEEKERALQTQIDSLKTELHTSQETAQQLQDVGVLIDSIDASRQLLRTDMVEGTSYKNYKERLAGISAYIKETQAKIADLEKSAKKSRLYAGTIKRLKADLEARTQQIAVLEQEVQKVRGENQSLSRTVSQRDSVISVNTETIKVREENLAAMESRVQEMNIQAKNDQAEAYFKQAQALEKAASRTKFAPRKKKDTQREALELYKMALSLGKSEAQAKVEELEKDLG</sequence>
<feature type="coiled-coil region" evidence="1">
    <location>
        <begin position="113"/>
        <end position="244"/>
    </location>
</feature>
<organism evidence="2 3">
    <name type="scientific">Chryseosolibacter histidini</name>
    <dbReference type="NCBI Taxonomy" id="2782349"/>
    <lineage>
        <taxon>Bacteria</taxon>
        <taxon>Pseudomonadati</taxon>
        <taxon>Bacteroidota</taxon>
        <taxon>Cytophagia</taxon>
        <taxon>Cytophagales</taxon>
        <taxon>Chryseotaleaceae</taxon>
        <taxon>Chryseosolibacter</taxon>
    </lineage>
</organism>
<gene>
    <name evidence="2" type="ORF">KK083_22625</name>
</gene>